<dbReference type="EMBL" id="JANGBO010000001">
    <property type="protein sequence ID" value="MCQ5060290.1"/>
    <property type="molecule type" value="Genomic_DNA"/>
</dbReference>
<reference evidence="3" key="1">
    <citation type="submission" date="2022-06" db="EMBL/GenBank/DDBJ databases">
        <title>Isolation of gut microbiota from human fecal samples.</title>
        <authorList>
            <person name="Pamer E.G."/>
            <person name="Barat B."/>
            <person name="Waligurski E."/>
            <person name="Medina S."/>
            <person name="Paddock L."/>
            <person name="Mostad J."/>
        </authorList>
    </citation>
    <scope>NUCLEOTIDE SEQUENCE</scope>
    <source>
        <strain evidence="3">DFI.6.24</strain>
    </source>
</reference>
<dbReference type="SUPFAM" id="SSF47413">
    <property type="entry name" value="lambda repressor-like DNA-binding domains"/>
    <property type="match status" value="1"/>
</dbReference>
<organism evidence="3 4">
    <name type="scientific">Faecalibacillus intestinalis</name>
    <dbReference type="NCBI Taxonomy" id="1982626"/>
    <lineage>
        <taxon>Bacteria</taxon>
        <taxon>Bacillati</taxon>
        <taxon>Bacillota</taxon>
        <taxon>Erysipelotrichia</taxon>
        <taxon>Erysipelotrichales</taxon>
        <taxon>Coprobacillaceae</taxon>
        <taxon>Faecalibacillus</taxon>
    </lineage>
</organism>
<keyword evidence="1" id="KW-0238">DNA-binding</keyword>
<proteinExistence type="predicted"/>
<dbReference type="GO" id="GO:0003677">
    <property type="term" value="F:DNA binding"/>
    <property type="evidence" value="ECO:0007669"/>
    <property type="project" value="UniProtKB-KW"/>
</dbReference>
<evidence type="ECO:0000313" key="3">
    <source>
        <dbReference type="EMBL" id="MCQ5060290.1"/>
    </source>
</evidence>
<comment type="caution">
    <text evidence="3">The sequence shown here is derived from an EMBL/GenBank/DDBJ whole genome shotgun (WGS) entry which is preliminary data.</text>
</comment>
<evidence type="ECO:0000256" key="1">
    <source>
        <dbReference type="ARBA" id="ARBA00023125"/>
    </source>
</evidence>
<dbReference type="InterPro" id="IPR001387">
    <property type="entry name" value="Cro/C1-type_HTH"/>
</dbReference>
<dbReference type="Gene3D" id="1.10.260.40">
    <property type="entry name" value="lambda repressor-like DNA-binding domains"/>
    <property type="match status" value="1"/>
</dbReference>
<dbReference type="InterPro" id="IPR010982">
    <property type="entry name" value="Lambda_DNA-bd_dom_sf"/>
</dbReference>
<dbReference type="PANTHER" id="PTHR46558">
    <property type="entry name" value="TRACRIPTIONAL REGULATORY PROTEIN-RELATED-RELATED"/>
    <property type="match status" value="1"/>
</dbReference>
<sequence length="117" mass="13755">MNERIKELRSIVGLSQREFGERIGIVKTAVSKIEKGENSPREQTILSICREFNVNYAWLKEGLGEMFSDLPNTLFEQVADEYHLDELDKKIVKSYMQLTEEKRKVIKEYLHDIFISE</sequence>
<dbReference type="Proteomes" id="UP001204814">
    <property type="component" value="Unassembled WGS sequence"/>
</dbReference>
<feature type="domain" description="HTH cro/C1-type" evidence="2">
    <location>
        <begin position="5"/>
        <end position="59"/>
    </location>
</feature>
<evidence type="ECO:0000313" key="4">
    <source>
        <dbReference type="Proteomes" id="UP001204814"/>
    </source>
</evidence>
<dbReference type="PROSITE" id="PS50943">
    <property type="entry name" value="HTH_CROC1"/>
    <property type="match status" value="1"/>
</dbReference>
<accession>A0AAP2UCT5</accession>
<protein>
    <submittedName>
        <fullName evidence="3">Helix-turn-helix domain-containing protein</fullName>
    </submittedName>
</protein>
<gene>
    <name evidence="3" type="ORF">NE542_00340</name>
</gene>
<dbReference type="SMART" id="SM00530">
    <property type="entry name" value="HTH_XRE"/>
    <property type="match status" value="1"/>
</dbReference>
<evidence type="ECO:0000259" key="2">
    <source>
        <dbReference type="PROSITE" id="PS50943"/>
    </source>
</evidence>
<dbReference type="PANTHER" id="PTHR46558:SF4">
    <property type="entry name" value="DNA-BIDING PHAGE PROTEIN"/>
    <property type="match status" value="1"/>
</dbReference>
<name>A0AAP2UCT5_9FIRM</name>
<dbReference type="Pfam" id="PF01381">
    <property type="entry name" value="HTH_3"/>
    <property type="match status" value="1"/>
</dbReference>
<dbReference type="CDD" id="cd00093">
    <property type="entry name" value="HTH_XRE"/>
    <property type="match status" value="1"/>
</dbReference>
<dbReference type="RefSeq" id="WP_118469693.1">
    <property type="nucleotide sequence ID" value="NZ_JAJDKX010000003.1"/>
</dbReference>
<dbReference type="AlphaFoldDB" id="A0AAP2UCT5"/>